<dbReference type="Pfam" id="PF00089">
    <property type="entry name" value="Trypsin"/>
    <property type="match status" value="1"/>
</dbReference>
<feature type="chain" id="PRO_5035423245" description="Peptidase S1 domain-containing protein" evidence="1">
    <location>
        <begin position="16"/>
        <end position="331"/>
    </location>
</feature>
<dbReference type="SMART" id="SM00020">
    <property type="entry name" value="Tryp_SPc"/>
    <property type="match status" value="1"/>
</dbReference>
<feature type="non-terminal residue" evidence="3">
    <location>
        <position position="331"/>
    </location>
</feature>
<organism evidence="3 4">
    <name type="scientific">Brenthis ino</name>
    <name type="common">lesser marbled fritillary</name>
    <dbReference type="NCBI Taxonomy" id="405034"/>
    <lineage>
        <taxon>Eukaryota</taxon>
        <taxon>Metazoa</taxon>
        <taxon>Ecdysozoa</taxon>
        <taxon>Arthropoda</taxon>
        <taxon>Hexapoda</taxon>
        <taxon>Insecta</taxon>
        <taxon>Pterygota</taxon>
        <taxon>Neoptera</taxon>
        <taxon>Endopterygota</taxon>
        <taxon>Lepidoptera</taxon>
        <taxon>Glossata</taxon>
        <taxon>Ditrysia</taxon>
        <taxon>Papilionoidea</taxon>
        <taxon>Nymphalidae</taxon>
        <taxon>Heliconiinae</taxon>
        <taxon>Argynnini</taxon>
        <taxon>Brenthis</taxon>
    </lineage>
</organism>
<keyword evidence="4" id="KW-1185">Reference proteome</keyword>
<sequence>MKLLLVITSLPFLVSQEISFDDDLNLDPTLGDRFTHFLDCKTKDGRDGLCVQESYCNEDHTIMPGGVIAETEFREMTTKPCPGLFMWCCTQDSALGPPVINDTRSDSCQALDHDRCPWCVKLYKVSDLKNTDTDVFCAGSLIGSRIILTAATCLKSAQHHMLYARIPSSANPNQKYIAKHRKLHPQYNTGTHWFDFGIIVLEEEVNWGVTPARGACLNFGEISGRCFTLGYDTNDEFVSTILKVSKGACSNMGGGGSTDVSCGTSMEKLCFASPGAPVICESSLGGLVLQGIVRSGCEQKNVSLGTLTSPNPWIIRELDAMHVSKNIYTQR</sequence>
<dbReference type="Proteomes" id="UP000838878">
    <property type="component" value="Chromosome 12"/>
</dbReference>
<protein>
    <recommendedName>
        <fullName evidence="2">Peptidase S1 domain-containing protein</fullName>
    </recommendedName>
</protein>
<dbReference type="PANTHER" id="PTHR24260:SF136">
    <property type="entry name" value="GH08193P-RELATED"/>
    <property type="match status" value="1"/>
</dbReference>
<gene>
    <name evidence="3" type="ORF">BINO364_LOCUS4517</name>
</gene>
<dbReference type="OrthoDB" id="7726766at2759"/>
<dbReference type="InterPro" id="IPR001254">
    <property type="entry name" value="Trypsin_dom"/>
</dbReference>
<reference evidence="3" key="1">
    <citation type="submission" date="2021-12" db="EMBL/GenBank/DDBJ databases">
        <authorList>
            <person name="Martin H S."/>
        </authorList>
    </citation>
    <scope>NUCLEOTIDE SEQUENCE</scope>
</reference>
<feature type="domain" description="Peptidase S1" evidence="2">
    <location>
        <begin position="99"/>
        <end position="319"/>
    </location>
</feature>
<dbReference type="PROSITE" id="PS50240">
    <property type="entry name" value="TRYPSIN_DOM"/>
    <property type="match status" value="1"/>
</dbReference>
<accession>A0A8J9Y5D5</accession>
<dbReference type="EMBL" id="OV170232">
    <property type="protein sequence ID" value="CAH0717974.1"/>
    <property type="molecule type" value="Genomic_DNA"/>
</dbReference>
<dbReference type="Gene3D" id="2.40.10.10">
    <property type="entry name" value="Trypsin-like serine proteases"/>
    <property type="match status" value="1"/>
</dbReference>
<evidence type="ECO:0000259" key="2">
    <source>
        <dbReference type="PROSITE" id="PS50240"/>
    </source>
</evidence>
<feature type="signal peptide" evidence="1">
    <location>
        <begin position="1"/>
        <end position="15"/>
    </location>
</feature>
<evidence type="ECO:0000256" key="1">
    <source>
        <dbReference type="SAM" id="SignalP"/>
    </source>
</evidence>
<name>A0A8J9Y5D5_9NEOP</name>
<dbReference type="InterPro" id="IPR051333">
    <property type="entry name" value="CLIP_Serine_Protease"/>
</dbReference>
<evidence type="ECO:0000313" key="3">
    <source>
        <dbReference type="EMBL" id="CAH0717974.1"/>
    </source>
</evidence>
<dbReference type="GO" id="GO:0006508">
    <property type="term" value="P:proteolysis"/>
    <property type="evidence" value="ECO:0007669"/>
    <property type="project" value="InterPro"/>
</dbReference>
<dbReference type="PANTHER" id="PTHR24260">
    <property type="match status" value="1"/>
</dbReference>
<dbReference type="GO" id="GO:0004252">
    <property type="term" value="F:serine-type endopeptidase activity"/>
    <property type="evidence" value="ECO:0007669"/>
    <property type="project" value="InterPro"/>
</dbReference>
<proteinExistence type="predicted"/>
<evidence type="ECO:0000313" key="4">
    <source>
        <dbReference type="Proteomes" id="UP000838878"/>
    </source>
</evidence>
<keyword evidence="1" id="KW-0732">Signal</keyword>
<dbReference type="SUPFAM" id="SSF50494">
    <property type="entry name" value="Trypsin-like serine proteases"/>
    <property type="match status" value="1"/>
</dbReference>
<dbReference type="InterPro" id="IPR043504">
    <property type="entry name" value="Peptidase_S1_PA_chymotrypsin"/>
</dbReference>
<dbReference type="AlphaFoldDB" id="A0A8J9Y5D5"/>
<dbReference type="InterPro" id="IPR009003">
    <property type="entry name" value="Peptidase_S1_PA"/>
</dbReference>